<dbReference type="Proteomes" id="UP000094236">
    <property type="component" value="Unassembled WGS sequence"/>
</dbReference>
<evidence type="ECO:0000313" key="4">
    <source>
        <dbReference type="EMBL" id="ODV95468.1"/>
    </source>
</evidence>
<dbReference type="AlphaFoldDB" id="A0A1E4TUY5"/>
<name>A0A1E4TUY5_PACTA</name>
<proteinExistence type="predicted"/>
<accession>A0A1E4TUY5</accession>
<keyword evidence="3" id="KW-0472">Membrane</keyword>
<keyword evidence="5" id="KW-1185">Reference proteome</keyword>
<sequence>MSASDISIELIGKAWDSLDKNGDEGFIKGVQIYEFYQKLYSLLDDEDDKKLDAFKQFTKLKPNFKIYKKDVDYFHFKLIHKHIVDLVSEFEIRKDELKNKENENNIPTTPTTPAITTTTTTTTTNTTMNEAGNVEETDDNCQIIYSPHKKTPKVIPIYNDNKLDNSDVAGKLDFTNLTSKIKTPVSNNSTTEEEEDCTITKNIFKPPLDSSATTNGVVKTPNGKVLKSALKKNFNKNSTEQDEEQITHLKQELIEKDKRIKDLEKVLVELNNHISDLKIYNAKEIELLKKSYKKKLNSLDQKIDRFDLNSSAKEITPIDHYRIKTKLQRMAKDMFISIQSIFENYSKLLIILVLVILIISSILTNFRFNIYDSLLKWWQNDGISQMIISNMANFLKKKLNNTDNDKSNPLGVKKNIVNEIASEFNSLEF</sequence>
<evidence type="ECO:0000256" key="3">
    <source>
        <dbReference type="SAM" id="Phobius"/>
    </source>
</evidence>
<organism evidence="4 5">
    <name type="scientific">Pachysolen tannophilus NRRL Y-2460</name>
    <dbReference type="NCBI Taxonomy" id="669874"/>
    <lineage>
        <taxon>Eukaryota</taxon>
        <taxon>Fungi</taxon>
        <taxon>Dikarya</taxon>
        <taxon>Ascomycota</taxon>
        <taxon>Saccharomycotina</taxon>
        <taxon>Pichiomycetes</taxon>
        <taxon>Pachysolenaceae</taxon>
        <taxon>Pachysolen</taxon>
    </lineage>
</organism>
<keyword evidence="3" id="KW-1133">Transmembrane helix</keyword>
<protein>
    <submittedName>
        <fullName evidence="4">Uncharacterized protein</fullName>
    </submittedName>
</protein>
<keyword evidence="1" id="KW-0175">Coiled coil</keyword>
<feature type="coiled-coil region" evidence="1">
    <location>
        <begin position="246"/>
        <end position="309"/>
    </location>
</feature>
<evidence type="ECO:0000256" key="2">
    <source>
        <dbReference type="SAM" id="MobiDB-lite"/>
    </source>
</evidence>
<keyword evidence="3" id="KW-0812">Transmembrane</keyword>
<gene>
    <name evidence="4" type="ORF">PACTADRAFT_3167</name>
</gene>
<feature type="region of interest" description="Disordered" evidence="2">
    <location>
        <begin position="101"/>
        <end position="120"/>
    </location>
</feature>
<feature type="transmembrane region" description="Helical" evidence="3">
    <location>
        <begin position="348"/>
        <end position="366"/>
    </location>
</feature>
<feature type="compositionally biased region" description="Low complexity" evidence="2">
    <location>
        <begin position="104"/>
        <end position="120"/>
    </location>
</feature>
<dbReference type="EMBL" id="KV454014">
    <property type="protein sequence ID" value="ODV95468.1"/>
    <property type="molecule type" value="Genomic_DNA"/>
</dbReference>
<evidence type="ECO:0000256" key="1">
    <source>
        <dbReference type="SAM" id="Coils"/>
    </source>
</evidence>
<reference evidence="5" key="1">
    <citation type="submission" date="2016-05" db="EMBL/GenBank/DDBJ databases">
        <title>Comparative genomics of biotechnologically important yeasts.</title>
        <authorList>
            <consortium name="DOE Joint Genome Institute"/>
            <person name="Riley R."/>
            <person name="Haridas S."/>
            <person name="Wolfe K.H."/>
            <person name="Lopes M.R."/>
            <person name="Hittinger C.T."/>
            <person name="Goker M."/>
            <person name="Salamov A."/>
            <person name="Wisecaver J."/>
            <person name="Long T.M."/>
            <person name="Aerts A.L."/>
            <person name="Barry K."/>
            <person name="Choi C."/>
            <person name="Clum A."/>
            <person name="Coughlan A.Y."/>
            <person name="Deshpande S."/>
            <person name="Douglass A.P."/>
            <person name="Hanson S.J."/>
            <person name="Klenk H.-P."/>
            <person name="Labutti K."/>
            <person name="Lapidus A."/>
            <person name="Lindquist E."/>
            <person name="Lipzen A."/>
            <person name="Meier-Kolthoff J.P."/>
            <person name="Ohm R.A."/>
            <person name="Otillar R.P."/>
            <person name="Pangilinan J."/>
            <person name="Peng Y."/>
            <person name="Rokas A."/>
            <person name="Rosa C.A."/>
            <person name="Scheuner C."/>
            <person name="Sibirny A.A."/>
            <person name="Slot J.C."/>
            <person name="Stielow J.B."/>
            <person name="Sun H."/>
            <person name="Kurtzman C.P."/>
            <person name="Blackwell M."/>
            <person name="Grigoriev I.V."/>
            <person name="Jeffries T.W."/>
        </authorList>
    </citation>
    <scope>NUCLEOTIDE SEQUENCE [LARGE SCALE GENOMIC DNA]</scope>
    <source>
        <strain evidence="5">NRRL Y-2460</strain>
    </source>
</reference>
<evidence type="ECO:0000313" key="5">
    <source>
        <dbReference type="Proteomes" id="UP000094236"/>
    </source>
</evidence>